<proteinExistence type="predicted"/>
<dbReference type="InterPro" id="IPR024406">
    <property type="entry name" value="TAC-10"/>
</dbReference>
<name>A0A8S5QLL7_9CAUD</name>
<dbReference type="Pfam" id="PF10963">
    <property type="entry name" value="Phage_TAC_10"/>
    <property type="match status" value="1"/>
</dbReference>
<accession>A0A8S5QLL7</accession>
<dbReference type="EMBL" id="BK015676">
    <property type="protein sequence ID" value="DAE19476.1"/>
    <property type="molecule type" value="Genomic_DNA"/>
</dbReference>
<evidence type="ECO:0000313" key="1">
    <source>
        <dbReference type="EMBL" id="DAE19476.1"/>
    </source>
</evidence>
<reference evidence="1" key="1">
    <citation type="journal article" date="2021" name="Proc. Natl. Acad. Sci. U.S.A.">
        <title>A Catalog of Tens of Thousands of Viruses from Human Metagenomes Reveals Hidden Associations with Chronic Diseases.</title>
        <authorList>
            <person name="Tisza M.J."/>
            <person name="Buck C.B."/>
        </authorList>
    </citation>
    <scope>NUCLEOTIDE SEQUENCE</scope>
    <source>
        <strain evidence="1">Ctitt1</strain>
    </source>
</reference>
<organism evidence="1">
    <name type="scientific">Myoviridae sp. ctitt1</name>
    <dbReference type="NCBI Taxonomy" id="2825157"/>
    <lineage>
        <taxon>Viruses</taxon>
        <taxon>Duplodnaviria</taxon>
        <taxon>Heunggongvirae</taxon>
        <taxon>Uroviricota</taxon>
        <taxon>Caudoviricetes</taxon>
    </lineage>
</organism>
<protein>
    <submittedName>
        <fullName evidence="1">Tail assembly chaperone protein</fullName>
    </submittedName>
</protein>
<sequence length="86" mass="9370">MDESITLTISGVDVVFEPNEVAYNSFINEMAMDNKVTPSVEYVRAIVSRESKDALNGILKKPGAAIQIAAAVNKQYAPELDIVVKK</sequence>